<feature type="compositionally biased region" description="Basic and acidic residues" evidence="1">
    <location>
        <begin position="133"/>
        <end position="142"/>
    </location>
</feature>
<organism evidence="2 3">
    <name type="scientific">Porphyridium purpureum</name>
    <name type="common">Red alga</name>
    <name type="synonym">Porphyridium cruentum</name>
    <dbReference type="NCBI Taxonomy" id="35688"/>
    <lineage>
        <taxon>Eukaryota</taxon>
        <taxon>Rhodophyta</taxon>
        <taxon>Bangiophyceae</taxon>
        <taxon>Porphyridiales</taxon>
        <taxon>Porphyridiaceae</taxon>
        <taxon>Porphyridium</taxon>
    </lineage>
</organism>
<feature type="region of interest" description="Disordered" evidence="1">
    <location>
        <begin position="68"/>
        <end position="94"/>
    </location>
</feature>
<protein>
    <submittedName>
        <fullName evidence="2">Uncharacterized protein</fullName>
    </submittedName>
</protein>
<name>A0A5J4YP10_PORPP</name>
<feature type="region of interest" description="Disordered" evidence="1">
    <location>
        <begin position="116"/>
        <end position="163"/>
    </location>
</feature>
<dbReference type="AlphaFoldDB" id="A0A5J4YP10"/>
<proteinExistence type="predicted"/>
<keyword evidence="3" id="KW-1185">Reference proteome</keyword>
<comment type="caution">
    <text evidence="2">The sequence shown here is derived from an EMBL/GenBank/DDBJ whole genome shotgun (WGS) entry which is preliminary data.</text>
</comment>
<dbReference type="Proteomes" id="UP000324585">
    <property type="component" value="Unassembled WGS sequence"/>
</dbReference>
<sequence>MSGQCERRVALGMLFPGGMKGCLERAYEEWGRCVAPGAACSEKGGRSSARHGKEPSAVLAVTAASSCTLSTPQPSVSRKGSGRSNSGEHGGAFAHPTVSRLSLMSLDALNDSLRRSQAFPSPRQGNETEALEQDNKEMDDARAVSAPAVMQSAPQPRQADAHSKLEDSFISHFSEEIGDDHSFEDLADLLNDMDAAQANFEPFETPESSMSLEQHLSHIDLAAEALGFVSPARVHSAEDKSWSSSFTPQTAALRASWIQAAREHSRWSFAASPSSQGLGGRDCSSELPRAGPWLPSDVVRLLKQGLVRSTKVTFDN</sequence>
<accession>A0A5J4YP10</accession>
<evidence type="ECO:0000313" key="3">
    <source>
        <dbReference type="Proteomes" id="UP000324585"/>
    </source>
</evidence>
<feature type="compositionally biased region" description="Polar residues" evidence="1">
    <location>
        <begin position="68"/>
        <end position="87"/>
    </location>
</feature>
<evidence type="ECO:0000256" key="1">
    <source>
        <dbReference type="SAM" id="MobiDB-lite"/>
    </source>
</evidence>
<reference evidence="3" key="1">
    <citation type="journal article" date="2019" name="Nat. Commun.">
        <title>Expansion of phycobilisome linker gene families in mesophilic red algae.</title>
        <authorList>
            <person name="Lee J."/>
            <person name="Kim D."/>
            <person name="Bhattacharya D."/>
            <person name="Yoon H.S."/>
        </authorList>
    </citation>
    <scope>NUCLEOTIDE SEQUENCE [LARGE SCALE GENOMIC DNA]</scope>
    <source>
        <strain evidence="3">CCMP 1328</strain>
    </source>
</reference>
<gene>
    <name evidence="2" type="ORF">FVE85_9197</name>
</gene>
<evidence type="ECO:0000313" key="2">
    <source>
        <dbReference type="EMBL" id="KAA8492925.1"/>
    </source>
</evidence>
<dbReference type="EMBL" id="VRMN01000008">
    <property type="protein sequence ID" value="KAA8492925.1"/>
    <property type="molecule type" value="Genomic_DNA"/>
</dbReference>